<dbReference type="EMBL" id="BAAATE010000067">
    <property type="protein sequence ID" value="GAA2701403.1"/>
    <property type="molecule type" value="Genomic_DNA"/>
</dbReference>
<evidence type="ECO:0000256" key="1">
    <source>
        <dbReference type="SAM" id="Coils"/>
    </source>
</evidence>
<evidence type="ECO:0000313" key="2">
    <source>
        <dbReference type="EMBL" id="GAA2701403.1"/>
    </source>
</evidence>
<reference evidence="2 3" key="1">
    <citation type="journal article" date="2019" name="Int. J. Syst. Evol. Microbiol.">
        <title>The Global Catalogue of Microorganisms (GCM) 10K type strain sequencing project: providing services to taxonomists for standard genome sequencing and annotation.</title>
        <authorList>
            <consortium name="The Broad Institute Genomics Platform"/>
            <consortium name="The Broad Institute Genome Sequencing Center for Infectious Disease"/>
            <person name="Wu L."/>
            <person name="Ma J."/>
        </authorList>
    </citation>
    <scope>NUCLEOTIDE SEQUENCE [LARGE SCALE GENOMIC DNA]</scope>
    <source>
        <strain evidence="2 3">JCM 6835</strain>
    </source>
</reference>
<gene>
    <name evidence="2" type="ORF">GCM10010412_099160</name>
</gene>
<protein>
    <submittedName>
        <fullName evidence="2">Uncharacterized protein</fullName>
    </submittedName>
</protein>
<organism evidence="2 3">
    <name type="scientific">Nonomuraea recticatena</name>
    <dbReference type="NCBI Taxonomy" id="46178"/>
    <lineage>
        <taxon>Bacteria</taxon>
        <taxon>Bacillati</taxon>
        <taxon>Actinomycetota</taxon>
        <taxon>Actinomycetes</taxon>
        <taxon>Streptosporangiales</taxon>
        <taxon>Streptosporangiaceae</taxon>
        <taxon>Nonomuraea</taxon>
    </lineage>
</organism>
<dbReference type="Proteomes" id="UP001501666">
    <property type="component" value="Unassembled WGS sequence"/>
</dbReference>
<comment type="caution">
    <text evidence="2">The sequence shown here is derived from an EMBL/GenBank/DDBJ whole genome shotgun (WGS) entry which is preliminary data.</text>
</comment>
<sequence length="161" mass="17199">MTEITPARLRDLAGRAEALAAEVRALLDEAATGTPEREQLFVAMHASDWLTRAAEDLQQAAGKLARLRSLPDDACGVPWGVCPEHGATLSSSGNVAICGECGRTWTYDRLGSPCPEPVRWKMTDKAGTELAICDGHALAARQQVEDVTLTSLDQPGQEDAT</sequence>
<feature type="coiled-coil region" evidence="1">
    <location>
        <begin position="9"/>
        <end position="70"/>
    </location>
</feature>
<dbReference type="RefSeq" id="WP_346157956.1">
    <property type="nucleotide sequence ID" value="NZ_BAAATE010000067.1"/>
</dbReference>
<keyword evidence="3" id="KW-1185">Reference proteome</keyword>
<name>A0ABN3THJ9_9ACTN</name>
<keyword evidence="1" id="KW-0175">Coiled coil</keyword>
<evidence type="ECO:0000313" key="3">
    <source>
        <dbReference type="Proteomes" id="UP001501666"/>
    </source>
</evidence>
<proteinExistence type="predicted"/>
<accession>A0ABN3THJ9</accession>